<dbReference type="KEGG" id="dpx:DAPPUDRAFT_103826"/>
<dbReference type="InParanoid" id="E9GKF8"/>
<dbReference type="AlphaFoldDB" id="E9GKF8"/>
<evidence type="ECO:0000313" key="1">
    <source>
        <dbReference type="EMBL" id="EFX80071.1"/>
    </source>
</evidence>
<reference evidence="1 2" key="1">
    <citation type="journal article" date="2011" name="Science">
        <title>The ecoresponsive genome of Daphnia pulex.</title>
        <authorList>
            <person name="Colbourne J.K."/>
            <person name="Pfrender M.E."/>
            <person name="Gilbert D."/>
            <person name="Thomas W.K."/>
            <person name="Tucker A."/>
            <person name="Oakley T.H."/>
            <person name="Tokishita S."/>
            <person name="Aerts A."/>
            <person name="Arnold G.J."/>
            <person name="Basu M.K."/>
            <person name="Bauer D.J."/>
            <person name="Caceres C.E."/>
            <person name="Carmel L."/>
            <person name="Casola C."/>
            <person name="Choi J.H."/>
            <person name="Detter J.C."/>
            <person name="Dong Q."/>
            <person name="Dusheyko S."/>
            <person name="Eads B.D."/>
            <person name="Frohlich T."/>
            <person name="Geiler-Samerotte K.A."/>
            <person name="Gerlach D."/>
            <person name="Hatcher P."/>
            <person name="Jogdeo S."/>
            <person name="Krijgsveld J."/>
            <person name="Kriventseva E.V."/>
            <person name="Kultz D."/>
            <person name="Laforsch C."/>
            <person name="Lindquist E."/>
            <person name="Lopez J."/>
            <person name="Manak J.R."/>
            <person name="Muller J."/>
            <person name="Pangilinan J."/>
            <person name="Patwardhan R.P."/>
            <person name="Pitluck S."/>
            <person name="Pritham E.J."/>
            <person name="Rechtsteiner A."/>
            <person name="Rho M."/>
            <person name="Rogozin I.B."/>
            <person name="Sakarya O."/>
            <person name="Salamov A."/>
            <person name="Schaack S."/>
            <person name="Shapiro H."/>
            <person name="Shiga Y."/>
            <person name="Skalitzky C."/>
            <person name="Smith Z."/>
            <person name="Souvorov A."/>
            <person name="Sung W."/>
            <person name="Tang Z."/>
            <person name="Tsuchiya D."/>
            <person name="Tu H."/>
            <person name="Vos H."/>
            <person name="Wang M."/>
            <person name="Wolf Y.I."/>
            <person name="Yamagata H."/>
            <person name="Yamada T."/>
            <person name="Ye Y."/>
            <person name="Shaw J.R."/>
            <person name="Andrews J."/>
            <person name="Crease T.J."/>
            <person name="Tang H."/>
            <person name="Lucas S.M."/>
            <person name="Robertson H.M."/>
            <person name="Bork P."/>
            <person name="Koonin E.V."/>
            <person name="Zdobnov E.M."/>
            <person name="Grigoriev I.V."/>
            <person name="Lynch M."/>
            <person name="Boore J.L."/>
        </authorList>
    </citation>
    <scope>NUCLEOTIDE SEQUENCE [LARGE SCALE GENOMIC DNA]</scope>
</reference>
<proteinExistence type="predicted"/>
<dbReference type="Proteomes" id="UP000000305">
    <property type="component" value="Unassembled WGS sequence"/>
</dbReference>
<organism evidence="1 2">
    <name type="scientific">Daphnia pulex</name>
    <name type="common">Water flea</name>
    <dbReference type="NCBI Taxonomy" id="6669"/>
    <lineage>
        <taxon>Eukaryota</taxon>
        <taxon>Metazoa</taxon>
        <taxon>Ecdysozoa</taxon>
        <taxon>Arthropoda</taxon>
        <taxon>Crustacea</taxon>
        <taxon>Branchiopoda</taxon>
        <taxon>Diplostraca</taxon>
        <taxon>Cladocera</taxon>
        <taxon>Anomopoda</taxon>
        <taxon>Daphniidae</taxon>
        <taxon>Daphnia</taxon>
    </lineage>
</organism>
<keyword evidence="2" id="KW-1185">Reference proteome</keyword>
<name>E9GKF8_DAPPU</name>
<accession>E9GKF8</accession>
<protein>
    <submittedName>
        <fullName evidence="1">Uncharacterized protein</fullName>
    </submittedName>
</protein>
<dbReference type="EMBL" id="GL732549">
    <property type="protein sequence ID" value="EFX80071.1"/>
    <property type="molecule type" value="Genomic_DNA"/>
</dbReference>
<evidence type="ECO:0000313" key="2">
    <source>
        <dbReference type="Proteomes" id="UP000000305"/>
    </source>
</evidence>
<sequence>MPASSNSRSGKNSKYASIVIPLSLDAFSGYHFKCYKAYTAISLCNPILEKENPKHDYEEEVTTHLNQSEVPHEQTKRDAIEVLNDVTPESRNIESNIRADVEAANDVEFLGKISALDFVAKEVRFHQLCRIDYSKKAIDPQQNQKTQSTKKKDGINLVISQRSV</sequence>
<gene>
    <name evidence="1" type="ORF">DAPPUDRAFT_103826</name>
</gene>
<dbReference type="HOGENOM" id="CLU_1620699_0_0_1"/>